<dbReference type="Gene3D" id="1.10.3520.10">
    <property type="entry name" value="Glycolipid transfer protein"/>
    <property type="match status" value="1"/>
</dbReference>
<comment type="subcellular location">
    <subcellularLocation>
        <location evidence="2">Golgi apparatus</location>
        <location evidence="2">trans-Golgi network membrane</location>
    </subcellularLocation>
    <subcellularLocation>
        <location evidence="1">Membrane</location>
        <topology evidence="1">Peripheral membrane protein</topology>
    </subcellularLocation>
</comment>
<dbReference type="SUPFAM" id="SSF110004">
    <property type="entry name" value="Glycolipid transfer protein, GLTP"/>
    <property type="match status" value="1"/>
</dbReference>
<evidence type="ECO:0000256" key="5">
    <source>
        <dbReference type="ARBA" id="ARBA00023034"/>
    </source>
</evidence>
<evidence type="ECO:0000256" key="6">
    <source>
        <dbReference type="ARBA" id="ARBA00023136"/>
    </source>
</evidence>
<dbReference type="PANTHER" id="PTHR22902:SF27">
    <property type="entry name" value="PLECKSTRIN HOMOLOGY DOMAIN-CONTAINING FAMILY A MEMBER 3"/>
    <property type="match status" value="1"/>
</dbReference>
<proteinExistence type="predicted"/>
<protein>
    <recommendedName>
        <fullName evidence="3">Pleckstrin homology domain-containing family A member 8</fullName>
    </recommendedName>
</protein>
<keyword evidence="4" id="KW-0597">Phosphoprotein</keyword>
<evidence type="ECO:0000256" key="3">
    <source>
        <dbReference type="ARBA" id="ARBA00016588"/>
    </source>
</evidence>
<dbReference type="AlphaFoldDB" id="A0A5S6QAF7"/>
<reference evidence="9" key="1">
    <citation type="submission" date="2019-12" db="UniProtKB">
        <authorList>
            <consortium name="WormBaseParasite"/>
        </authorList>
    </citation>
    <scope>IDENTIFICATION</scope>
</reference>
<dbReference type="GO" id="GO:0042147">
    <property type="term" value="P:retrograde transport, endosome to Golgi"/>
    <property type="evidence" value="ECO:0007669"/>
    <property type="project" value="TreeGrafter"/>
</dbReference>
<evidence type="ECO:0000256" key="1">
    <source>
        <dbReference type="ARBA" id="ARBA00004170"/>
    </source>
</evidence>
<dbReference type="GO" id="GO:0001881">
    <property type="term" value="P:receptor recycling"/>
    <property type="evidence" value="ECO:0007669"/>
    <property type="project" value="TreeGrafter"/>
</dbReference>
<evidence type="ECO:0000256" key="4">
    <source>
        <dbReference type="ARBA" id="ARBA00022553"/>
    </source>
</evidence>
<dbReference type="SUPFAM" id="SSF50729">
    <property type="entry name" value="PH domain-like"/>
    <property type="match status" value="1"/>
</dbReference>
<evidence type="ECO:0000259" key="7">
    <source>
        <dbReference type="PROSITE" id="PS50003"/>
    </source>
</evidence>
<dbReference type="GO" id="GO:0055037">
    <property type="term" value="C:recycling endosome"/>
    <property type="evidence" value="ECO:0007669"/>
    <property type="project" value="TreeGrafter"/>
</dbReference>
<dbReference type="InterPro" id="IPR011993">
    <property type="entry name" value="PH-like_dom_sf"/>
</dbReference>
<dbReference type="WBParaSite" id="TMUE_1000004189.1">
    <property type="protein sequence ID" value="TMUE_1000004189.1"/>
    <property type="gene ID" value="WBGene00288421"/>
</dbReference>
<sequence>MSMPVRKEGELLKWTNYLMGWQPRWFVLDGNVLSYCTSEAEVSQGCKGSVNVGDCEVNASSHDQCRFDIVVPGELCFYVRAKTKTERQEWLIALGTAKNQFCKALSIPSTTTPRSEDVSLCDLFIVEQVLGFRDEILCKKEIEPKDEVLLTACNNFLETVDAFSWYNASMNAEECTSGSRFIDNKFLHSHSRQHSIAESAIHSGGMQTDRSAQPNLVDEFGEKITMALLAKGVEAFPALISSLVLTIEILDVIGVAAMNVVKLEIADCMQVFKTAKRHSSEDIVTLGDMMIAELQIPRADVIKNSVQRFKRVVDFLHTFFDELRPAEADPFVCARTAYTKSMKGHQPIVLQYVFMVQAEDVHMVNSRKQIGANLATQRDPQGVTRFWVGACLRWTRFLPGTVPFSFA</sequence>
<dbReference type="Pfam" id="PF08718">
    <property type="entry name" value="GLTP"/>
    <property type="match status" value="1"/>
</dbReference>
<dbReference type="InterPro" id="IPR045188">
    <property type="entry name" value="Boi1/Boi2-like"/>
</dbReference>
<dbReference type="Proteomes" id="UP000046395">
    <property type="component" value="Unassembled WGS sequence"/>
</dbReference>
<dbReference type="PANTHER" id="PTHR22902">
    <property type="entry name" value="SESQUIPEDALIAN"/>
    <property type="match status" value="1"/>
</dbReference>
<dbReference type="InterPro" id="IPR036497">
    <property type="entry name" value="GLTP_sf"/>
</dbReference>
<keyword evidence="8" id="KW-1185">Reference proteome</keyword>
<keyword evidence="6" id="KW-0472">Membrane</keyword>
<feature type="domain" description="PH" evidence="7">
    <location>
        <begin position="4"/>
        <end position="99"/>
    </location>
</feature>
<evidence type="ECO:0000313" key="8">
    <source>
        <dbReference type="Proteomes" id="UP000046395"/>
    </source>
</evidence>
<dbReference type="GO" id="GO:0005829">
    <property type="term" value="C:cytosol"/>
    <property type="evidence" value="ECO:0007669"/>
    <property type="project" value="GOC"/>
</dbReference>
<dbReference type="InterPro" id="IPR001849">
    <property type="entry name" value="PH_domain"/>
</dbReference>
<name>A0A5S6QAF7_TRIMR</name>
<keyword evidence="5" id="KW-0333">Golgi apparatus</keyword>
<evidence type="ECO:0000256" key="2">
    <source>
        <dbReference type="ARBA" id="ARBA00004198"/>
    </source>
</evidence>
<evidence type="ECO:0000313" key="9">
    <source>
        <dbReference type="WBParaSite" id="TMUE_1000004189.1"/>
    </source>
</evidence>
<dbReference type="GO" id="GO:0007032">
    <property type="term" value="P:endosome organization"/>
    <property type="evidence" value="ECO:0007669"/>
    <property type="project" value="TreeGrafter"/>
</dbReference>
<organism evidence="8 9">
    <name type="scientific">Trichuris muris</name>
    <name type="common">Mouse whipworm</name>
    <dbReference type="NCBI Taxonomy" id="70415"/>
    <lineage>
        <taxon>Eukaryota</taxon>
        <taxon>Metazoa</taxon>
        <taxon>Ecdysozoa</taxon>
        <taxon>Nematoda</taxon>
        <taxon>Enoplea</taxon>
        <taxon>Dorylaimia</taxon>
        <taxon>Trichinellida</taxon>
        <taxon>Trichuridae</taxon>
        <taxon>Trichuris</taxon>
    </lineage>
</organism>
<dbReference type="InterPro" id="IPR014830">
    <property type="entry name" value="Glycolipid_transfer_prot_dom"/>
</dbReference>
<dbReference type="STRING" id="70415.A0A5S6QAF7"/>
<dbReference type="GO" id="GO:0005802">
    <property type="term" value="C:trans-Golgi network"/>
    <property type="evidence" value="ECO:0007669"/>
    <property type="project" value="TreeGrafter"/>
</dbReference>
<dbReference type="Pfam" id="PF00169">
    <property type="entry name" value="PH"/>
    <property type="match status" value="1"/>
</dbReference>
<dbReference type="GO" id="GO:0005769">
    <property type="term" value="C:early endosome"/>
    <property type="evidence" value="ECO:0007669"/>
    <property type="project" value="TreeGrafter"/>
</dbReference>
<dbReference type="GO" id="GO:0016020">
    <property type="term" value="C:membrane"/>
    <property type="evidence" value="ECO:0007669"/>
    <property type="project" value="UniProtKB-SubCell"/>
</dbReference>
<accession>A0A5S6QAF7</accession>
<dbReference type="SMART" id="SM00233">
    <property type="entry name" value="PH"/>
    <property type="match status" value="1"/>
</dbReference>
<dbReference type="Gene3D" id="2.30.29.30">
    <property type="entry name" value="Pleckstrin-homology domain (PH domain)/Phosphotyrosine-binding domain (PTB)"/>
    <property type="match status" value="1"/>
</dbReference>
<dbReference type="GO" id="GO:0120013">
    <property type="term" value="F:lipid transfer activity"/>
    <property type="evidence" value="ECO:0007669"/>
    <property type="project" value="InterPro"/>
</dbReference>
<dbReference type="FunFam" id="2.30.29.30:FF:000085">
    <property type="entry name" value="Pleckstrin homology domain-containing family A member 8"/>
    <property type="match status" value="1"/>
</dbReference>
<dbReference type="PROSITE" id="PS50003">
    <property type="entry name" value="PH_DOMAIN"/>
    <property type="match status" value="1"/>
</dbReference>